<comment type="similarity">
    <text evidence="10">Belongs to the insect chemoreceptor superfamily. Heteromeric odorant receptor channel (TC 1.A.69) family.</text>
</comment>
<keyword evidence="3 10" id="KW-0716">Sensory transduction</keyword>
<dbReference type="PANTHER" id="PTHR21137:SF35">
    <property type="entry name" value="ODORANT RECEPTOR 19A-RELATED"/>
    <property type="match status" value="1"/>
</dbReference>
<protein>
    <recommendedName>
        <fullName evidence="10">Odorant receptor</fullName>
    </recommendedName>
</protein>
<proteinExistence type="inferred from homology"/>
<evidence type="ECO:0000256" key="1">
    <source>
        <dbReference type="ARBA" id="ARBA00004651"/>
    </source>
</evidence>
<dbReference type="GO" id="GO:0005549">
    <property type="term" value="F:odorant binding"/>
    <property type="evidence" value="ECO:0007669"/>
    <property type="project" value="InterPro"/>
</dbReference>
<reference evidence="11 12" key="1">
    <citation type="submission" date="2024-03" db="EMBL/GenBank/DDBJ databases">
        <title>The genome assembly and annotation of the cricket Gryllus longicercus Weissman &amp; Gray.</title>
        <authorList>
            <person name="Szrajer S."/>
            <person name="Gray D."/>
            <person name="Ylla G."/>
        </authorList>
    </citation>
    <scope>NUCLEOTIDE SEQUENCE [LARGE SCALE GENOMIC DNA]</scope>
    <source>
        <strain evidence="11">DAG 2021-001</strain>
        <tissue evidence="11">Whole body minus gut</tissue>
    </source>
</reference>
<evidence type="ECO:0000256" key="9">
    <source>
        <dbReference type="ARBA" id="ARBA00023224"/>
    </source>
</evidence>
<keyword evidence="7 10" id="KW-0472">Membrane</keyword>
<dbReference type="Proteomes" id="UP001378592">
    <property type="component" value="Unassembled WGS sequence"/>
</dbReference>
<evidence type="ECO:0000256" key="10">
    <source>
        <dbReference type="RuleBase" id="RU351113"/>
    </source>
</evidence>
<evidence type="ECO:0000256" key="2">
    <source>
        <dbReference type="ARBA" id="ARBA00022475"/>
    </source>
</evidence>
<keyword evidence="9 10" id="KW-0807">Transducer</keyword>
<keyword evidence="5 10" id="KW-0552">Olfaction</keyword>
<evidence type="ECO:0000256" key="7">
    <source>
        <dbReference type="ARBA" id="ARBA00023136"/>
    </source>
</evidence>
<evidence type="ECO:0000313" key="11">
    <source>
        <dbReference type="EMBL" id="KAK7874168.1"/>
    </source>
</evidence>
<dbReference type="PANTHER" id="PTHR21137">
    <property type="entry name" value="ODORANT RECEPTOR"/>
    <property type="match status" value="1"/>
</dbReference>
<feature type="transmembrane region" description="Helical" evidence="10">
    <location>
        <begin position="288"/>
        <end position="309"/>
    </location>
</feature>
<gene>
    <name evidence="11" type="ORF">R5R35_006214</name>
</gene>
<feature type="transmembrane region" description="Helical" evidence="10">
    <location>
        <begin position="315"/>
        <end position="337"/>
    </location>
</feature>
<comment type="caution">
    <text evidence="11">The sequence shown here is derived from an EMBL/GenBank/DDBJ whole genome shotgun (WGS) entry which is preliminary data.</text>
</comment>
<evidence type="ECO:0000313" key="12">
    <source>
        <dbReference type="Proteomes" id="UP001378592"/>
    </source>
</evidence>
<dbReference type="GO" id="GO:0007165">
    <property type="term" value="P:signal transduction"/>
    <property type="evidence" value="ECO:0007669"/>
    <property type="project" value="UniProtKB-KW"/>
</dbReference>
<keyword evidence="6 10" id="KW-1133">Transmembrane helix</keyword>
<evidence type="ECO:0000256" key="5">
    <source>
        <dbReference type="ARBA" id="ARBA00022725"/>
    </source>
</evidence>
<feature type="transmembrane region" description="Helical" evidence="10">
    <location>
        <begin position="127"/>
        <end position="147"/>
    </location>
</feature>
<keyword evidence="8 10" id="KW-0675">Receptor</keyword>
<keyword evidence="12" id="KW-1185">Reference proteome</keyword>
<evidence type="ECO:0000256" key="3">
    <source>
        <dbReference type="ARBA" id="ARBA00022606"/>
    </source>
</evidence>
<sequence length="413" mass="46306">MCGQVVSSVKQNGGEAPESYLALFAWLAQGLGAWPREGGRLPPASLVIVPAHLFFFTLSAFEALTETAQNVCVYMVTFHKWLVMFYHHNDYRSLIRRLDMNFGMPEQRTDPEYSEIISRCVKELRTLTVVWTMMVFVTLSSMMIIPWTTQLLSGGGNSPENITLWNETIPADSGSFPYRNWTPFDDWPQPYYAVLYLYHVFMGATLIYMIPLYDLLYFAFVHHACAQFAVLHRSLEGLRARAEAAGAAGAAGAAAREAHMRRCVASCARHHDALHTFVEGVESIVNPVFLNQFVGSSVLFCMTAFQLAVNSTVDMKMITMGALLVSAVFELGIFCFFGNRVMDDSRGVGQAAYNSEWYHASPATKRSISIIMLRSVRPAKLTFGKFAPLSLETYGSILQISYTYFTVLNRLNE</sequence>
<accession>A0AAN9ZA51</accession>
<dbReference type="EMBL" id="JAZDUA010000004">
    <property type="protein sequence ID" value="KAK7874168.1"/>
    <property type="molecule type" value="Genomic_DNA"/>
</dbReference>
<evidence type="ECO:0000256" key="4">
    <source>
        <dbReference type="ARBA" id="ARBA00022692"/>
    </source>
</evidence>
<dbReference type="GO" id="GO:0004984">
    <property type="term" value="F:olfactory receptor activity"/>
    <property type="evidence" value="ECO:0007669"/>
    <property type="project" value="InterPro"/>
</dbReference>
<comment type="caution">
    <text evidence="10">Lacks conserved residue(s) required for the propagation of feature annotation.</text>
</comment>
<dbReference type="AlphaFoldDB" id="A0AAN9ZA51"/>
<dbReference type="Pfam" id="PF02949">
    <property type="entry name" value="7tm_6"/>
    <property type="match status" value="1"/>
</dbReference>
<feature type="transmembrane region" description="Helical" evidence="10">
    <location>
        <begin position="191"/>
        <end position="210"/>
    </location>
</feature>
<name>A0AAN9ZA51_9ORTH</name>
<dbReference type="InterPro" id="IPR004117">
    <property type="entry name" value="7tm6_olfct_rcpt"/>
</dbReference>
<organism evidence="11 12">
    <name type="scientific">Gryllus longicercus</name>
    <dbReference type="NCBI Taxonomy" id="2509291"/>
    <lineage>
        <taxon>Eukaryota</taxon>
        <taxon>Metazoa</taxon>
        <taxon>Ecdysozoa</taxon>
        <taxon>Arthropoda</taxon>
        <taxon>Hexapoda</taxon>
        <taxon>Insecta</taxon>
        <taxon>Pterygota</taxon>
        <taxon>Neoptera</taxon>
        <taxon>Polyneoptera</taxon>
        <taxon>Orthoptera</taxon>
        <taxon>Ensifera</taxon>
        <taxon>Gryllidea</taxon>
        <taxon>Grylloidea</taxon>
        <taxon>Gryllidae</taxon>
        <taxon>Gryllinae</taxon>
        <taxon>Gryllus</taxon>
    </lineage>
</organism>
<keyword evidence="4 10" id="KW-0812">Transmembrane</keyword>
<evidence type="ECO:0000256" key="8">
    <source>
        <dbReference type="ARBA" id="ARBA00023170"/>
    </source>
</evidence>
<evidence type="ECO:0000256" key="6">
    <source>
        <dbReference type="ARBA" id="ARBA00022989"/>
    </source>
</evidence>
<dbReference type="GO" id="GO:0005886">
    <property type="term" value="C:plasma membrane"/>
    <property type="evidence" value="ECO:0007669"/>
    <property type="project" value="UniProtKB-SubCell"/>
</dbReference>
<comment type="subcellular location">
    <subcellularLocation>
        <location evidence="1 10">Cell membrane</location>
        <topology evidence="1 10">Multi-pass membrane protein</topology>
    </subcellularLocation>
</comment>
<keyword evidence="2" id="KW-1003">Cell membrane</keyword>